<dbReference type="InterPro" id="IPR038725">
    <property type="entry name" value="YdaG_split_barrel_FMN-bd"/>
</dbReference>
<dbReference type="SUPFAM" id="SSF50475">
    <property type="entry name" value="FMN-binding split barrel"/>
    <property type="match status" value="1"/>
</dbReference>
<dbReference type="Proteomes" id="UP000009282">
    <property type="component" value="Chromosome"/>
</dbReference>
<dbReference type="STRING" id="1085623.GNIT_2628"/>
<dbReference type="HOGENOM" id="CLU_091428_2_0_6"/>
<organism evidence="2 3">
    <name type="scientific">Glaciecola nitratireducens (strain JCM 12485 / KCTC 12276 / FR1064)</name>
    <dbReference type="NCBI Taxonomy" id="1085623"/>
    <lineage>
        <taxon>Bacteria</taxon>
        <taxon>Pseudomonadati</taxon>
        <taxon>Pseudomonadota</taxon>
        <taxon>Gammaproteobacteria</taxon>
        <taxon>Alteromonadales</taxon>
        <taxon>Alteromonadaceae</taxon>
        <taxon>Brumicola</taxon>
    </lineage>
</organism>
<proteinExistence type="predicted"/>
<feature type="domain" description="General stress protein FMN-binding split barrel" evidence="1">
    <location>
        <begin position="7"/>
        <end position="129"/>
    </location>
</feature>
<name>G4QIB1_GLANF</name>
<dbReference type="OrthoDB" id="1432662at2"/>
<dbReference type="eggNOG" id="COG3871">
    <property type="taxonomic scope" value="Bacteria"/>
</dbReference>
<dbReference type="KEGG" id="gni:GNIT_2628"/>
<sequence>MSQQLVNLLWKSIQEDGQVMVGLQGNEEHSEPMHAYLDENADDRLWLIMKKDNRVAGGGKSIVQYIGKDHKLFASITGELAEERDQSMLDMFWSNAAEAWFDEGIDDPNLHFMRLDVKSIEIWNKNPTFTGVLKMSTGSKVDPEDAGDHTLVEFKKRA</sequence>
<evidence type="ECO:0000313" key="3">
    <source>
        <dbReference type="Proteomes" id="UP000009282"/>
    </source>
</evidence>
<reference evidence="2 3" key="1">
    <citation type="journal article" date="2011" name="J. Bacteriol.">
        <title>Complete genome sequence of seawater bacterium Glaciecola nitratireducens FR1064T.</title>
        <authorList>
            <person name="Bian F."/>
            <person name="Qin Q.L."/>
            <person name="Xie B.B."/>
            <person name="Shu Y.L."/>
            <person name="Zhang X.Y."/>
            <person name="Yu Y."/>
            <person name="Chen B."/>
            <person name="Chen X.L."/>
            <person name="Zhou B.C."/>
            <person name="Zhang Y.Z."/>
        </authorList>
    </citation>
    <scope>NUCLEOTIDE SEQUENCE [LARGE SCALE GENOMIC DNA]</scope>
    <source>
        <strain evidence="3">JCM 12485 / KCTC 12276 / FR1064</strain>
    </source>
</reference>
<evidence type="ECO:0000313" key="2">
    <source>
        <dbReference type="EMBL" id="AEP30725.1"/>
    </source>
</evidence>
<dbReference type="InterPro" id="IPR052917">
    <property type="entry name" value="Stress-Dev_Protein"/>
</dbReference>
<accession>G4QIB1</accession>
<dbReference type="InterPro" id="IPR012349">
    <property type="entry name" value="Split_barrel_FMN-bd"/>
</dbReference>
<dbReference type="Gene3D" id="2.30.110.10">
    <property type="entry name" value="Electron Transport, Fmn-binding Protein, Chain A"/>
    <property type="match status" value="1"/>
</dbReference>
<dbReference type="AlphaFoldDB" id="G4QIB1"/>
<gene>
    <name evidence="2" type="ordered locus">GNIT_2628</name>
</gene>
<dbReference type="Pfam" id="PF16242">
    <property type="entry name" value="Pyrid_ox_like"/>
    <property type="match status" value="1"/>
</dbReference>
<evidence type="ECO:0000259" key="1">
    <source>
        <dbReference type="Pfam" id="PF16242"/>
    </source>
</evidence>
<protein>
    <submittedName>
        <fullName evidence="2">General stress protein</fullName>
    </submittedName>
</protein>
<dbReference type="RefSeq" id="WP_014109598.1">
    <property type="nucleotide sequence ID" value="NC_016041.1"/>
</dbReference>
<keyword evidence="3" id="KW-1185">Reference proteome</keyword>
<dbReference type="PANTHER" id="PTHR34818">
    <property type="entry name" value="PROTEIN BLI-3"/>
    <property type="match status" value="1"/>
</dbReference>
<dbReference type="EMBL" id="CP003060">
    <property type="protein sequence ID" value="AEP30725.1"/>
    <property type="molecule type" value="Genomic_DNA"/>
</dbReference>
<dbReference type="PANTHER" id="PTHR34818:SF1">
    <property type="entry name" value="PROTEIN BLI-3"/>
    <property type="match status" value="1"/>
</dbReference>